<feature type="domain" description="DUF8128" evidence="4">
    <location>
        <begin position="73"/>
        <end position="385"/>
    </location>
</feature>
<dbReference type="InterPro" id="IPR032689">
    <property type="entry name" value="TraG-D_C"/>
</dbReference>
<name>A0A2M7RFQ9_9BACT</name>
<evidence type="ECO:0000259" key="4">
    <source>
        <dbReference type="Pfam" id="PF26449"/>
    </source>
</evidence>
<sequence>MLASEITSSGLNILIFLIVTIILVILVAVFIYFLKKYIHDHNVLPEDWRPIVLLLTLPKPNKGKDEITAQEVQNTIAMAENLFAALGGLKPQQGWKAWLYGRSDIFSCELVAKNGEIIFYVVTPEVNKQFVEHQIQATYPHINIEQVDDYNIFQPQGKVGAALLKFRRAYIFPIKTYRKQDSDPLNTITNTLSKLQDNEGAVIQLTMQSANKAWHAKGRKVASIMQQGKKLDDAVKAVGFGSKFSRMVDIVWQLMKTSDKNDAASATPHYQLSPLEQTMVQSLEEKTAKAGLDVNLRIIVSANDQHSVDNTLANITNAFSQFNMYEYGNAFVVYHPDNEKKQSRIVFDSIHRNFSSHGSLLLNTEELVSLWHLPSASNETPNIRWLQARKAAPPINLPDTGVILGTSEYRGISRVVRMKRADRSRHVYIIGQTGTGKSTIMKNMMIQDMAAGEGCCILDPHGDFAHDMLKNIPADRLDDVIYFNPVDTERPMALNMLEYENPEQKTFVVNELLSIFDKLYDLKQTGGPMFEQYMRNALGLVMEDPESGMTLMEVPKVLADVDFRKYKLSKCLNPTIKDFWEKEAEKAGGEAALANMVPYITSKLTPFIANDVMRPIIAQQKSSLNFRKIMDQKKILICNLSKGKLGDINASLLGMIIVGKILLASLSRADIEEENRQDYYLYLDEFQNFTTDSIAVILSEARKYKLNLIMAHQFLGQLTKGGNSSIRDAVFGNVGTTIAYRVGVDDAETLAKQFAPVFDQFDVVNIPRFTAYVRLMIDNQAPPAFNVVISKEPAGDPQVMAKVIELSRMKYGRLRSEIEQEIQARADFVNNSTVKKVEALS</sequence>
<dbReference type="InterPro" id="IPR058441">
    <property type="entry name" value="DUF8128"/>
</dbReference>
<dbReference type="PANTHER" id="PTHR30121">
    <property type="entry name" value="UNCHARACTERIZED PROTEIN YJGR-RELATED"/>
    <property type="match status" value="1"/>
</dbReference>
<reference evidence="6" key="1">
    <citation type="submission" date="2017-09" db="EMBL/GenBank/DDBJ databases">
        <title>Depth-based differentiation of microbial function through sediment-hosted aquifers and enrichment of novel symbionts in the deep terrestrial subsurface.</title>
        <authorList>
            <person name="Probst A.J."/>
            <person name="Ladd B."/>
            <person name="Jarett J.K."/>
            <person name="Geller-Mcgrath D.E."/>
            <person name="Sieber C.M.K."/>
            <person name="Emerson J.B."/>
            <person name="Anantharaman K."/>
            <person name="Thomas B.C."/>
            <person name="Malmstrom R."/>
            <person name="Stieglmeier M."/>
            <person name="Klingl A."/>
            <person name="Woyke T."/>
            <person name="Ryan C.M."/>
            <person name="Banfield J.F."/>
        </authorList>
    </citation>
    <scope>NUCLEOTIDE SEQUENCE [LARGE SCALE GENOMIC DNA]</scope>
</reference>
<dbReference type="SUPFAM" id="SSF52540">
    <property type="entry name" value="P-loop containing nucleoside triphosphate hydrolases"/>
    <property type="match status" value="1"/>
</dbReference>
<gene>
    <name evidence="5" type="ORF">COY67_00235</name>
</gene>
<feature type="domain" description="TraD/TraG TraM recognition site" evidence="3">
    <location>
        <begin position="680"/>
        <end position="750"/>
    </location>
</feature>
<evidence type="ECO:0000313" key="6">
    <source>
        <dbReference type="Proteomes" id="UP000228689"/>
    </source>
</evidence>
<dbReference type="Proteomes" id="UP000228689">
    <property type="component" value="Unassembled WGS sequence"/>
</dbReference>
<dbReference type="Gene3D" id="3.40.50.300">
    <property type="entry name" value="P-loop containing nucleotide triphosphate hydrolases"/>
    <property type="match status" value="2"/>
</dbReference>
<evidence type="ECO:0000259" key="3">
    <source>
        <dbReference type="Pfam" id="PF12696"/>
    </source>
</evidence>
<evidence type="ECO:0000256" key="1">
    <source>
        <dbReference type="SAM" id="Phobius"/>
    </source>
</evidence>
<organism evidence="5 6">
    <name type="scientific">Candidatus Komeilibacteria bacterium CG_4_10_14_0_8_um_filter_37_78</name>
    <dbReference type="NCBI Taxonomy" id="1974471"/>
    <lineage>
        <taxon>Bacteria</taxon>
        <taxon>Candidatus Komeiliibacteriota</taxon>
    </lineage>
</organism>
<feature type="domain" description="Type IV secretion system coupling protein TraD DNA-binding" evidence="2">
    <location>
        <begin position="419"/>
        <end position="491"/>
    </location>
</feature>
<keyword evidence="1" id="KW-0472">Membrane</keyword>
<accession>A0A2M7RFQ9</accession>
<dbReference type="InterPro" id="IPR025662">
    <property type="entry name" value="Sigma_54_int_dom_ATP-bd_1"/>
</dbReference>
<dbReference type="EMBL" id="PFMC01000008">
    <property type="protein sequence ID" value="PIY95381.1"/>
    <property type="molecule type" value="Genomic_DNA"/>
</dbReference>
<dbReference type="AlphaFoldDB" id="A0A2M7RFQ9"/>
<feature type="transmembrane region" description="Helical" evidence="1">
    <location>
        <begin position="12"/>
        <end position="34"/>
    </location>
</feature>
<dbReference type="Pfam" id="PF12696">
    <property type="entry name" value="TraG-D_C"/>
    <property type="match status" value="1"/>
</dbReference>
<protein>
    <submittedName>
        <fullName evidence="5">Uncharacterized protein</fullName>
    </submittedName>
</protein>
<dbReference type="Pfam" id="PF26449">
    <property type="entry name" value="DUF8128"/>
    <property type="match status" value="1"/>
</dbReference>
<comment type="caution">
    <text evidence="5">The sequence shown here is derived from an EMBL/GenBank/DDBJ whole genome shotgun (WGS) entry which is preliminary data.</text>
</comment>
<proteinExistence type="predicted"/>
<dbReference type="InterPro" id="IPR027417">
    <property type="entry name" value="P-loop_NTPase"/>
</dbReference>
<evidence type="ECO:0000313" key="5">
    <source>
        <dbReference type="EMBL" id="PIY95381.1"/>
    </source>
</evidence>
<keyword evidence="1" id="KW-1133">Transmembrane helix</keyword>
<dbReference type="InterPro" id="IPR051162">
    <property type="entry name" value="T4SS_component"/>
</dbReference>
<evidence type="ECO:0000259" key="2">
    <source>
        <dbReference type="Pfam" id="PF10412"/>
    </source>
</evidence>
<dbReference type="InterPro" id="IPR019476">
    <property type="entry name" value="T4SS_TraD_DNA-bd"/>
</dbReference>
<dbReference type="Pfam" id="PF10412">
    <property type="entry name" value="TrwB_AAD_bind"/>
    <property type="match status" value="1"/>
</dbReference>
<dbReference type="PANTHER" id="PTHR30121:SF11">
    <property type="entry name" value="AAA+ ATPASE DOMAIN-CONTAINING PROTEIN"/>
    <property type="match status" value="1"/>
</dbReference>
<dbReference type="PROSITE" id="PS00675">
    <property type="entry name" value="SIGMA54_INTERACT_1"/>
    <property type="match status" value="1"/>
</dbReference>
<keyword evidence="1" id="KW-0812">Transmembrane</keyword>